<dbReference type="Proteomes" id="UP000252357">
    <property type="component" value="Unassembled WGS sequence"/>
</dbReference>
<organism evidence="1 2">
    <name type="scientific">Parvibium lacunae</name>
    <dbReference type="NCBI Taxonomy" id="1888893"/>
    <lineage>
        <taxon>Bacteria</taxon>
        <taxon>Pseudomonadati</taxon>
        <taxon>Pseudomonadota</taxon>
        <taxon>Betaproteobacteria</taxon>
        <taxon>Burkholderiales</taxon>
        <taxon>Alcaligenaceae</taxon>
        <taxon>Parvibium</taxon>
    </lineage>
</organism>
<gene>
    <name evidence="1" type="ORF">DU000_03160</name>
</gene>
<evidence type="ECO:0000313" key="1">
    <source>
        <dbReference type="EMBL" id="RCS59721.1"/>
    </source>
</evidence>
<evidence type="ECO:0000313" key="2">
    <source>
        <dbReference type="Proteomes" id="UP000252357"/>
    </source>
</evidence>
<dbReference type="InterPro" id="IPR008018">
    <property type="entry name" value="Phage_tail_attach_FII"/>
</dbReference>
<name>A0A368L883_9BURK</name>
<dbReference type="GO" id="GO:0019068">
    <property type="term" value="P:virion assembly"/>
    <property type="evidence" value="ECO:0007669"/>
    <property type="project" value="InterPro"/>
</dbReference>
<dbReference type="EMBL" id="QPGB01000001">
    <property type="protein sequence ID" value="RCS59721.1"/>
    <property type="molecule type" value="Genomic_DNA"/>
</dbReference>
<dbReference type="Pfam" id="PF05354">
    <property type="entry name" value="Phage_attach"/>
    <property type="match status" value="1"/>
</dbReference>
<comment type="caution">
    <text evidence="1">The sequence shown here is derived from an EMBL/GenBank/DDBJ whole genome shotgun (WGS) entry which is preliminary data.</text>
</comment>
<dbReference type="OrthoDB" id="6057882at2"/>
<reference evidence="1 2" key="1">
    <citation type="journal article" date="2018" name="Int. J. Syst. Evol. Microbiol.">
        <title>Parvibium lacunae gen. nov., sp. nov., a new member of the family Alcaligenaceae isolated from a freshwater pond.</title>
        <authorList>
            <person name="Chen W.M."/>
            <person name="Xie P.B."/>
            <person name="Hsu M.Y."/>
            <person name="Sheu S.Y."/>
        </authorList>
    </citation>
    <scope>NUCLEOTIDE SEQUENCE [LARGE SCALE GENOMIC DNA]</scope>
    <source>
        <strain evidence="1 2">KMB9</strain>
    </source>
</reference>
<protein>
    <submittedName>
        <fullName evidence="1">Uncharacterized protein</fullName>
    </submittedName>
</protein>
<dbReference type="RefSeq" id="WP_114401868.1">
    <property type="nucleotide sequence ID" value="NZ_QPGB01000001.1"/>
</dbReference>
<sequence>MFVEDLALLFADFGVPASITVNGVTQTATVLFNKGDANIFADMQSSTDYNIIYPAASLLGIKHGMPIVVDGVQYTVREATAINDGALHRATLKL</sequence>
<accession>A0A368L883</accession>
<proteinExistence type="predicted"/>
<dbReference type="AlphaFoldDB" id="A0A368L883"/>
<keyword evidence="2" id="KW-1185">Reference proteome</keyword>